<dbReference type="FunFam" id="3.40.50.300:FF:000016">
    <property type="entry name" value="Oligopeptide ABC transporter ATP-binding component"/>
    <property type="match status" value="1"/>
</dbReference>
<keyword evidence="8" id="KW-0472">Membrane</keyword>
<gene>
    <name evidence="11" type="ORF">UFOPK2510_00681</name>
    <name evidence="12" type="ORF">UFOPK2718_00892</name>
    <name evidence="13" type="ORF">UFOPK2936_01236</name>
    <name evidence="14" type="ORF">UFOPK3174_01517</name>
    <name evidence="15" type="ORF">UFOPK3328_00749</name>
    <name evidence="16" type="ORF">UFOPK3779_01360</name>
    <name evidence="17" type="ORF">UFOPK3913_00881</name>
    <name evidence="10" type="ORF">UFOPK4107_00265</name>
    <name evidence="18" type="ORF">UFOPK4403_00455</name>
</gene>
<keyword evidence="3" id="KW-1003">Cell membrane</keyword>
<evidence type="ECO:0000313" key="14">
    <source>
        <dbReference type="EMBL" id="CAB4833683.1"/>
    </source>
</evidence>
<evidence type="ECO:0000313" key="10">
    <source>
        <dbReference type="EMBL" id="CAB4331920.1"/>
    </source>
</evidence>
<comment type="subcellular location">
    <subcellularLocation>
        <location evidence="1">Cell membrane</location>
        <topology evidence="1">Peripheral membrane protein</topology>
    </subcellularLocation>
</comment>
<keyword evidence="4" id="KW-0997">Cell inner membrane</keyword>
<dbReference type="AlphaFoldDB" id="A0A6J6RTE9"/>
<evidence type="ECO:0000256" key="4">
    <source>
        <dbReference type="ARBA" id="ARBA00022519"/>
    </source>
</evidence>
<dbReference type="PANTHER" id="PTHR43297">
    <property type="entry name" value="OLIGOPEPTIDE TRANSPORT ATP-BINDING PROTEIN APPD"/>
    <property type="match status" value="1"/>
</dbReference>
<evidence type="ECO:0000313" key="15">
    <source>
        <dbReference type="EMBL" id="CAB4865634.1"/>
    </source>
</evidence>
<reference evidence="12" key="1">
    <citation type="submission" date="2020-05" db="EMBL/GenBank/DDBJ databases">
        <authorList>
            <person name="Chiriac C."/>
            <person name="Salcher M."/>
            <person name="Ghai R."/>
            <person name="Kavagutti S V."/>
        </authorList>
    </citation>
    <scope>NUCLEOTIDE SEQUENCE</scope>
</reference>
<dbReference type="InterPro" id="IPR050388">
    <property type="entry name" value="ABC_Ni/Peptide_Import"/>
</dbReference>
<dbReference type="EMBL" id="CAESAE010000002">
    <property type="protein sequence ID" value="CAB4331920.1"/>
    <property type="molecule type" value="Genomic_DNA"/>
</dbReference>
<dbReference type="EMBL" id="CAEZYM010000007">
    <property type="protein sequence ID" value="CAB4725895.1"/>
    <property type="molecule type" value="Genomic_DNA"/>
</dbReference>
<dbReference type="InterPro" id="IPR003439">
    <property type="entry name" value="ABC_transporter-like_ATP-bd"/>
</dbReference>
<dbReference type="EMBL" id="CAFBLD010000004">
    <property type="protein sequence ID" value="CAB4865634.1"/>
    <property type="molecule type" value="Genomic_DNA"/>
</dbReference>
<name>A0A6J6RTE9_9ZZZZ</name>
<evidence type="ECO:0000256" key="3">
    <source>
        <dbReference type="ARBA" id="ARBA00022475"/>
    </source>
</evidence>
<dbReference type="PROSITE" id="PS50893">
    <property type="entry name" value="ABC_TRANSPORTER_2"/>
    <property type="match status" value="1"/>
</dbReference>
<evidence type="ECO:0000256" key="6">
    <source>
        <dbReference type="ARBA" id="ARBA00022840"/>
    </source>
</evidence>
<evidence type="ECO:0000256" key="7">
    <source>
        <dbReference type="ARBA" id="ARBA00022967"/>
    </source>
</evidence>
<proteinExistence type="predicted"/>
<keyword evidence="2" id="KW-0813">Transport</keyword>
<keyword evidence="6" id="KW-0067">ATP-binding</keyword>
<evidence type="ECO:0000313" key="17">
    <source>
        <dbReference type="EMBL" id="CAB4977278.1"/>
    </source>
</evidence>
<dbReference type="GO" id="GO:0016887">
    <property type="term" value="F:ATP hydrolysis activity"/>
    <property type="evidence" value="ECO:0007669"/>
    <property type="project" value="InterPro"/>
</dbReference>
<feature type="domain" description="ABC transporter" evidence="9">
    <location>
        <begin position="9"/>
        <end position="256"/>
    </location>
</feature>
<evidence type="ECO:0000313" key="18">
    <source>
        <dbReference type="EMBL" id="CAB5070758.1"/>
    </source>
</evidence>
<dbReference type="InterPro" id="IPR003593">
    <property type="entry name" value="AAA+_ATPase"/>
</dbReference>
<dbReference type="EMBL" id="CAEZZW010000007">
    <property type="protein sequence ID" value="CAB4785228.1"/>
    <property type="molecule type" value="Genomic_DNA"/>
</dbReference>
<evidence type="ECO:0000313" key="13">
    <source>
        <dbReference type="EMBL" id="CAB4785228.1"/>
    </source>
</evidence>
<dbReference type="EMBL" id="CAFBOC010000008">
    <property type="protein sequence ID" value="CAB4977278.1"/>
    <property type="molecule type" value="Genomic_DNA"/>
</dbReference>
<evidence type="ECO:0000256" key="2">
    <source>
        <dbReference type="ARBA" id="ARBA00022448"/>
    </source>
</evidence>
<accession>A0A6J6RTE9</accession>
<dbReference type="CDD" id="cd03257">
    <property type="entry name" value="ABC_NikE_OppD_transporters"/>
    <property type="match status" value="1"/>
</dbReference>
<organism evidence="12">
    <name type="scientific">freshwater metagenome</name>
    <dbReference type="NCBI Taxonomy" id="449393"/>
    <lineage>
        <taxon>unclassified sequences</taxon>
        <taxon>metagenomes</taxon>
        <taxon>ecological metagenomes</taxon>
    </lineage>
</organism>
<evidence type="ECO:0000313" key="16">
    <source>
        <dbReference type="EMBL" id="CAB4953193.1"/>
    </source>
</evidence>
<evidence type="ECO:0000256" key="5">
    <source>
        <dbReference type="ARBA" id="ARBA00022741"/>
    </source>
</evidence>
<dbReference type="SMART" id="SM00382">
    <property type="entry name" value="AAA"/>
    <property type="match status" value="1"/>
</dbReference>
<keyword evidence="7" id="KW-1278">Translocase</keyword>
<evidence type="ECO:0000256" key="1">
    <source>
        <dbReference type="ARBA" id="ARBA00004202"/>
    </source>
</evidence>
<dbReference type="InterPro" id="IPR027417">
    <property type="entry name" value="P-loop_NTPase"/>
</dbReference>
<dbReference type="Pfam" id="PF00005">
    <property type="entry name" value="ABC_tran"/>
    <property type="match status" value="1"/>
</dbReference>
<evidence type="ECO:0000313" key="12">
    <source>
        <dbReference type="EMBL" id="CAB4725895.1"/>
    </source>
</evidence>
<protein>
    <submittedName>
        <fullName evidence="12">Unannotated protein</fullName>
    </submittedName>
</protein>
<dbReference type="PANTHER" id="PTHR43297:SF14">
    <property type="entry name" value="ATPASE AAA-TYPE CORE DOMAIN-CONTAINING PROTEIN"/>
    <property type="match status" value="1"/>
</dbReference>
<dbReference type="InterPro" id="IPR017871">
    <property type="entry name" value="ABC_transporter-like_CS"/>
</dbReference>
<dbReference type="EMBL" id="CAFABH010000050">
    <property type="protein sequence ID" value="CAB4833683.1"/>
    <property type="molecule type" value="Genomic_DNA"/>
</dbReference>
<dbReference type="GO" id="GO:0005886">
    <property type="term" value="C:plasma membrane"/>
    <property type="evidence" value="ECO:0007669"/>
    <property type="project" value="UniProtKB-SubCell"/>
</dbReference>
<dbReference type="SUPFAM" id="SSF52540">
    <property type="entry name" value="P-loop containing nucleoside triphosphate hydrolases"/>
    <property type="match status" value="1"/>
</dbReference>
<dbReference type="EMBL" id="CAFBNH010000009">
    <property type="protein sequence ID" value="CAB4953193.1"/>
    <property type="molecule type" value="Genomic_DNA"/>
</dbReference>
<dbReference type="EMBL" id="CAEZXO010000003">
    <property type="protein sequence ID" value="CAB4690846.1"/>
    <property type="molecule type" value="Genomic_DNA"/>
</dbReference>
<evidence type="ECO:0000313" key="11">
    <source>
        <dbReference type="EMBL" id="CAB4690846.1"/>
    </source>
</evidence>
<dbReference type="GO" id="GO:0005524">
    <property type="term" value="F:ATP binding"/>
    <property type="evidence" value="ECO:0007669"/>
    <property type="project" value="UniProtKB-KW"/>
</dbReference>
<sequence>MNSLSLVSVRNLSVDFWRVAGPPALSSVSLEVSPGEAVGLVGESGSGKSTLGFAIAGLLDPNDAQLSGEILFKSQNLLTTNQDDYRKIRGSEIGYIFQDASSSLNPLLKIGKQLTHPLMANGGMSKNDAMVRAKELLDMVEISQSERRLNQYPHEISGGMKQRVVIAAALSRDPSLLIADEPTTALDVTVQAQIIDLLLRLKKSLSMSLIFISHDLGVVARVADRVVVMKDGNIVESGGVEQVLANPKESYTQLLLANIPKLRHVDQSHSLSFWGTNER</sequence>
<dbReference type="PROSITE" id="PS00211">
    <property type="entry name" value="ABC_TRANSPORTER_1"/>
    <property type="match status" value="1"/>
</dbReference>
<evidence type="ECO:0000256" key="8">
    <source>
        <dbReference type="ARBA" id="ARBA00023136"/>
    </source>
</evidence>
<dbReference type="Gene3D" id="3.40.50.300">
    <property type="entry name" value="P-loop containing nucleotide triphosphate hydrolases"/>
    <property type="match status" value="1"/>
</dbReference>
<dbReference type="EMBL" id="CAFBQX010000002">
    <property type="protein sequence ID" value="CAB5070758.1"/>
    <property type="molecule type" value="Genomic_DNA"/>
</dbReference>
<evidence type="ECO:0000259" key="9">
    <source>
        <dbReference type="PROSITE" id="PS50893"/>
    </source>
</evidence>
<keyword evidence="5" id="KW-0547">Nucleotide-binding</keyword>